<protein>
    <recommendedName>
        <fullName evidence="2">YgiT-type zinc finger domain-containing protein</fullName>
    </recommendedName>
</protein>
<evidence type="ECO:0008006" key="2">
    <source>
        <dbReference type="Google" id="ProtNLM"/>
    </source>
</evidence>
<dbReference type="NCBIfam" id="TIGR03831">
    <property type="entry name" value="YgiT_finger"/>
    <property type="match status" value="1"/>
</dbReference>
<accession>X1T1J9</accession>
<gene>
    <name evidence="1" type="ORF">S12H4_21200</name>
</gene>
<organism evidence="1">
    <name type="scientific">marine sediment metagenome</name>
    <dbReference type="NCBI Taxonomy" id="412755"/>
    <lineage>
        <taxon>unclassified sequences</taxon>
        <taxon>metagenomes</taxon>
        <taxon>ecological metagenomes</taxon>
    </lineage>
</organism>
<sequence length="56" mass="6209">MECQICGKGKVVETEEKNHKTIMLGQELTIPEAIVGRCDTCGSVNYALRKEVIERG</sequence>
<dbReference type="EMBL" id="BARW01010867">
    <property type="protein sequence ID" value="GAI81455.1"/>
    <property type="molecule type" value="Genomic_DNA"/>
</dbReference>
<dbReference type="InterPro" id="IPR022453">
    <property type="entry name" value="Znf_MqsA-type"/>
</dbReference>
<evidence type="ECO:0000313" key="1">
    <source>
        <dbReference type="EMBL" id="GAI81455.1"/>
    </source>
</evidence>
<dbReference type="AlphaFoldDB" id="X1T1J9"/>
<name>X1T1J9_9ZZZZ</name>
<reference evidence="1" key="1">
    <citation type="journal article" date="2014" name="Front. Microbiol.">
        <title>High frequency of phylogenetically diverse reductive dehalogenase-homologous genes in deep subseafloor sedimentary metagenomes.</title>
        <authorList>
            <person name="Kawai M."/>
            <person name="Futagami T."/>
            <person name="Toyoda A."/>
            <person name="Takaki Y."/>
            <person name="Nishi S."/>
            <person name="Hori S."/>
            <person name="Arai W."/>
            <person name="Tsubouchi T."/>
            <person name="Morono Y."/>
            <person name="Uchiyama I."/>
            <person name="Ito T."/>
            <person name="Fujiyama A."/>
            <person name="Inagaki F."/>
            <person name="Takami H."/>
        </authorList>
    </citation>
    <scope>NUCLEOTIDE SEQUENCE</scope>
    <source>
        <strain evidence="1">Expedition CK06-06</strain>
    </source>
</reference>
<proteinExistence type="predicted"/>
<comment type="caution">
    <text evidence="1">The sequence shown here is derived from an EMBL/GenBank/DDBJ whole genome shotgun (WGS) entry which is preliminary data.</text>
</comment>